<dbReference type="Proteomes" id="UP000315540">
    <property type="component" value="Unassembled WGS sequence"/>
</dbReference>
<keyword evidence="2" id="KW-1185">Reference proteome</keyword>
<comment type="caution">
    <text evidence="1">The sequence shown here is derived from an EMBL/GenBank/DDBJ whole genome shotgun (WGS) entry which is preliminary data.</text>
</comment>
<name>A0A504J0H1_9FLAO</name>
<proteinExistence type="predicted"/>
<evidence type="ECO:0000313" key="2">
    <source>
        <dbReference type="Proteomes" id="UP000315540"/>
    </source>
</evidence>
<dbReference type="AlphaFoldDB" id="A0A504J0H1"/>
<organism evidence="1 2">
    <name type="scientific">Aquimarina algicola</name>
    <dbReference type="NCBI Taxonomy" id="2589995"/>
    <lineage>
        <taxon>Bacteria</taxon>
        <taxon>Pseudomonadati</taxon>
        <taxon>Bacteroidota</taxon>
        <taxon>Flavobacteriia</taxon>
        <taxon>Flavobacteriales</taxon>
        <taxon>Flavobacteriaceae</taxon>
        <taxon>Aquimarina</taxon>
    </lineage>
</organism>
<reference evidence="1 2" key="1">
    <citation type="submission" date="2019-06" db="EMBL/GenBank/DDBJ databases">
        <authorList>
            <person name="Meng X."/>
        </authorList>
    </citation>
    <scope>NUCLEOTIDE SEQUENCE [LARGE SCALE GENOMIC DNA]</scope>
    <source>
        <strain evidence="1 2">M625</strain>
    </source>
</reference>
<protein>
    <submittedName>
        <fullName evidence="1">Uncharacterized protein</fullName>
    </submittedName>
</protein>
<evidence type="ECO:0000313" key="1">
    <source>
        <dbReference type="EMBL" id="TPN83894.1"/>
    </source>
</evidence>
<sequence length="61" mass="6983">MKRKKLNLKKIKITRLTHLHTIKGGTNMLSESECYPETRHPCIPDTKTDDDLLFTEDGRGG</sequence>
<gene>
    <name evidence="1" type="ORF">FHK87_18180</name>
</gene>
<dbReference type="EMBL" id="VFWZ01000006">
    <property type="protein sequence ID" value="TPN83894.1"/>
    <property type="molecule type" value="Genomic_DNA"/>
</dbReference>
<accession>A0A504J0H1</accession>
<dbReference type="RefSeq" id="WP_140595201.1">
    <property type="nucleotide sequence ID" value="NZ_VFWZ01000006.1"/>
</dbReference>